<protein>
    <submittedName>
        <fullName evidence="2">Uncharacterized protein</fullName>
    </submittedName>
</protein>
<accession>A0A226E9A8</accession>
<dbReference type="EMBL" id="LNIX01000005">
    <property type="protein sequence ID" value="OXA53694.1"/>
    <property type="molecule type" value="Genomic_DNA"/>
</dbReference>
<evidence type="ECO:0000313" key="3">
    <source>
        <dbReference type="Proteomes" id="UP000198287"/>
    </source>
</evidence>
<name>A0A226E9A8_FOLCA</name>
<proteinExistence type="predicted"/>
<feature type="chain" id="PRO_5012307902" evidence="1">
    <location>
        <begin position="24"/>
        <end position="390"/>
    </location>
</feature>
<gene>
    <name evidence="2" type="ORF">Fcan01_11327</name>
</gene>
<sequence>MKFLLHVAFLFVIISSLRSQTYAHTNNESSFIRIQDKASIKCNQQLKQISNLWRDLNKLRNSVKNSTIDPNLTLNKDPVPKFQSNTLKYFVELGHAIDQIELAVSIYNRKEIICTDNFSQEFSTVLESIGRDRSILKDWIHAAKSLSGRLEKVENIGDIKLWTGFRFSRPKLFFPTAGGKKWDKPGKMNFMENTNMNSDFENIKFSRSCFASPQSTVFPISSVFPISHLFWVDGQIAVSLRDKNFTASKEDLMEPKFFEIMRVFETLKNQTSLGHKNSKKYLLDFLSQDNTEILGKTIPAMIGRTRQIEKYCEHMVKELNDVEVLIRGWKVRISRLDAEFRSMLGILQLKSLKFEEDLKNCLIADYQALNGGKSGGKYLKRLEFMMRDEF</sequence>
<comment type="caution">
    <text evidence="2">The sequence shown here is derived from an EMBL/GenBank/DDBJ whole genome shotgun (WGS) entry which is preliminary data.</text>
</comment>
<dbReference type="AlphaFoldDB" id="A0A226E9A8"/>
<evidence type="ECO:0000313" key="2">
    <source>
        <dbReference type="EMBL" id="OXA53694.1"/>
    </source>
</evidence>
<dbReference type="Proteomes" id="UP000198287">
    <property type="component" value="Unassembled WGS sequence"/>
</dbReference>
<reference evidence="2 3" key="1">
    <citation type="submission" date="2015-12" db="EMBL/GenBank/DDBJ databases">
        <title>The genome of Folsomia candida.</title>
        <authorList>
            <person name="Faddeeva A."/>
            <person name="Derks M.F."/>
            <person name="Anvar Y."/>
            <person name="Smit S."/>
            <person name="Van Straalen N."/>
            <person name="Roelofs D."/>
        </authorList>
    </citation>
    <scope>NUCLEOTIDE SEQUENCE [LARGE SCALE GENOMIC DNA]</scope>
    <source>
        <strain evidence="2 3">VU population</strain>
        <tissue evidence="2">Whole body</tissue>
    </source>
</reference>
<feature type="signal peptide" evidence="1">
    <location>
        <begin position="1"/>
        <end position="23"/>
    </location>
</feature>
<organism evidence="2 3">
    <name type="scientific">Folsomia candida</name>
    <name type="common">Springtail</name>
    <dbReference type="NCBI Taxonomy" id="158441"/>
    <lineage>
        <taxon>Eukaryota</taxon>
        <taxon>Metazoa</taxon>
        <taxon>Ecdysozoa</taxon>
        <taxon>Arthropoda</taxon>
        <taxon>Hexapoda</taxon>
        <taxon>Collembola</taxon>
        <taxon>Entomobryomorpha</taxon>
        <taxon>Isotomoidea</taxon>
        <taxon>Isotomidae</taxon>
        <taxon>Proisotominae</taxon>
        <taxon>Folsomia</taxon>
    </lineage>
</organism>
<keyword evidence="3" id="KW-1185">Reference proteome</keyword>
<keyword evidence="1" id="KW-0732">Signal</keyword>
<evidence type="ECO:0000256" key="1">
    <source>
        <dbReference type="SAM" id="SignalP"/>
    </source>
</evidence>